<accession>A0ABX0IVQ8</accession>
<sequence>MLSFLGYLLVFFAIILTVIYPYLSKKNSEIDKENGKTPPYLSFLAMLNFKVRAGLFIFGVFILLLAESVIFAKEGHQYYILSPTGARSTIMSPGIKFIVPFSKIQEWEKFIDIKCVALDRKGNYKQDVTGIEGIIPNGINVRFIDKVDANVYASVRFEMPSDDMAFIKLVETYRQPSNLINNTLLPTVSEQLKNVTFMYSAEDYVSGSATDYRMTIEDALKNGGFVVKKVEVRDTIYNEVGVDSILKKKRGIKEINKFIRNEKIFVNGIPKRIPHEINVNKIVTAQVIIDDVDLNKAFEDKLKQQRDISAEKIIEIQKVETARAAQQRIVAEGERDKAAERVKQEKMQVNTLIAIETRVKEEESNRQLAEIAVKTAELEAKALLIKEKAQADANRLKVNAGLTPQERAKIEKETRIGVAHELSNMQVPANMIISGGNSNNNTTESLLQIKLLNDLTNNKKQ</sequence>
<keyword evidence="1" id="KW-0812">Transmembrane</keyword>
<reference evidence="2 3" key="2">
    <citation type="submission" date="2019-05" db="EMBL/GenBank/DDBJ databases">
        <authorList>
            <person name="Lianzixin W."/>
        </authorList>
    </citation>
    <scope>NUCLEOTIDE SEQUENCE [LARGE SCALE GENOMIC DNA]</scope>
    <source>
        <strain evidence="2 3">EC11</strain>
    </source>
</reference>
<comment type="caution">
    <text evidence="2">The sequence shown here is derived from an EMBL/GenBank/DDBJ whole genome shotgun (WGS) entry which is preliminary data.</text>
</comment>
<name>A0ABX0IVQ8_9FLAO</name>
<dbReference type="EMBL" id="VEVQ02000021">
    <property type="protein sequence ID" value="NHN28004.1"/>
    <property type="molecule type" value="Genomic_DNA"/>
</dbReference>
<protein>
    <recommendedName>
        <fullName evidence="4">Band 7 domain-containing protein</fullName>
    </recommendedName>
</protein>
<keyword evidence="3" id="KW-1185">Reference proteome</keyword>
<reference evidence="3" key="1">
    <citation type="submission" date="2019-05" db="EMBL/GenBank/DDBJ databases">
        <title>Flavobacterium profundi sp. nov., isolated from a deep-sea seamount.</title>
        <authorList>
            <person name="Zhang D.-C."/>
        </authorList>
    </citation>
    <scope>NUCLEOTIDE SEQUENCE [LARGE SCALE GENOMIC DNA]</scope>
    <source>
        <strain evidence="3">EC11</strain>
    </source>
</reference>
<feature type="transmembrane region" description="Helical" evidence="1">
    <location>
        <begin position="6"/>
        <end position="23"/>
    </location>
</feature>
<proteinExistence type="predicted"/>
<evidence type="ECO:0000256" key="1">
    <source>
        <dbReference type="SAM" id="Phobius"/>
    </source>
</evidence>
<keyword evidence="1" id="KW-0472">Membrane</keyword>
<gene>
    <name evidence="2" type="ORF">FIA58_020180</name>
</gene>
<organism evidence="2 3">
    <name type="scientific">Flavobacterium jejuense</name>
    <dbReference type="NCBI Taxonomy" id="1544455"/>
    <lineage>
        <taxon>Bacteria</taxon>
        <taxon>Pseudomonadati</taxon>
        <taxon>Bacteroidota</taxon>
        <taxon>Flavobacteriia</taxon>
        <taxon>Flavobacteriales</taxon>
        <taxon>Flavobacteriaceae</taxon>
        <taxon>Flavobacterium</taxon>
    </lineage>
</organism>
<dbReference type="Proteomes" id="UP000817854">
    <property type="component" value="Unassembled WGS sequence"/>
</dbReference>
<evidence type="ECO:0000313" key="3">
    <source>
        <dbReference type="Proteomes" id="UP000817854"/>
    </source>
</evidence>
<keyword evidence="1" id="KW-1133">Transmembrane helix</keyword>
<reference evidence="2 3" key="3">
    <citation type="submission" date="2020-02" db="EMBL/GenBank/DDBJ databases">
        <title>Flavobacterium profundi sp. nov., isolated from a deep-sea seamount.</title>
        <authorList>
            <person name="Zhang D.-C."/>
        </authorList>
    </citation>
    <scope>NUCLEOTIDE SEQUENCE [LARGE SCALE GENOMIC DNA]</scope>
    <source>
        <strain evidence="2 3">EC11</strain>
    </source>
</reference>
<evidence type="ECO:0000313" key="2">
    <source>
        <dbReference type="EMBL" id="NHN28004.1"/>
    </source>
</evidence>
<evidence type="ECO:0008006" key="4">
    <source>
        <dbReference type="Google" id="ProtNLM"/>
    </source>
</evidence>
<feature type="transmembrane region" description="Helical" evidence="1">
    <location>
        <begin position="53"/>
        <end position="72"/>
    </location>
</feature>
<dbReference type="RefSeq" id="WP_140964510.1">
    <property type="nucleotide sequence ID" value="NZ_VEVQ02000021.1"/>
</dbReference>